<evidence type="ECO:0000259" key="15">
    <source>
        <dbReference type="PROSITE" id="PS51498"/>
    </source>
</evidence>
<dbReference type="PROSITE" id="PS51498">
    <property type="entry name" value="MABP"/>
    <property type="match status" value="1"/>
</dbReference>
<dbReference type="GO" id="GO:0017124">
    <property type="term" value="F:SH3 domain binding"/>
    <property type="evidence" value="ECO:0007669"/>
    <property type="project" value="UniProtKB-KW"/>
</dbReference>
<accession>A0AA40LR35</accession>
<feature type="region of interest" description="Disordered" evidence="13">
    <location>
        <begin position="66"/>
        <end position="105"/>
    </location>
</feature>
<dbReference type="InterPro" id="IPR018798">
    <property type="entry name" value="MVB12A/B"/>
</dbReference>
<keyword evidence="17" id="KW-1185">Reference proteome</keyword>
<gene>
    <name evidence="16" type="ORF">QTO34_015290</name>
</gene>
<dbReference type="GO" id="GO:0031902">
    <property type="term" value="C:late endosome membrane"/>
    <property type="evidence" value="ECO:0007669"/>
    <property type="project" value="UniProtKB-SubCell"/>
</dbReference>
<dbReference type="AlphaFoldDB" id="A0AA40LR35"/>
<organism evidence="16 17">
    <name type="scientific">Cnephaeus nilssonii</name>
    <name type="common">Northern bat</name>
    <name type="synonym">Eptesicus nilssonii</name>
    <dbReference type="NCBI Taxonomy" id="3371016"/>
    <lineage>
        <taxon>Eukaryota</taxon>
        <taxon>Metazoa</taxon>
        <taxon>Chordata</taxon>
        <taxon>Craniata</taxon>
        <taxon>Vertebrata</taxon>
        <taxon>Euteleostomi</taxon>
        <taxon>Mammalia</taxon>
        <taxon>Eutheria</taxon>
        <taxon>Laurasiatheria</taxon>
        <taxon>Chiroptera</taxon>
        <taxon>Yangochiroptera</taxon>
        <taxon>Vespertilionidae</taxon>
        <taxon>Cnephaeus</taxon>
    </lineage>
</organism>
<evidence type="ECO:0000256" key="10">
    <source>
        <dbReference type="ARBA" id="ARBA00023136"/>
    </source>
</evidence>
<dbReference type="PANTHER" id="PTHR31612">
    <property type="entry name" value="MULTIVESICULAR BODY SUBUNIT 12A"/>
    <property type="match status" value="1"/>
</dbReference>
<dbReference type="GO" id="GO:0015031">
    <property type="term" value="P:protein transport"/>
    <property type="evidence" value="ECO:0007669"/>
    <property type="project" value="UniProtKB-KW"/>
</dbReference>
<evidence type="ECO:0000259" key="14">
    <source>
        <dbReference type="PROSITE" id="PS51497"/>
    </source>
</evidence>
<comment type="caution">
    <text evidence="16">The sequence shown here is derived from an EMBL/GenBank/DDBJ whole genome shotgun (WGS) entry which is preliminary data.</text>
</comment>
<dbReference type="GO" id="GO:0032801">
    <property type="term" value="P:receptor catabolic process"/>
    <property type="evidence" value="ECO:0007669"/>
    <property type="project" value="TreeGrafter"/>
</dbReference>
<dbReference type="GO" id="GO:0042058">
    <property type="term" value="P:regulation of epidermal growth factor receptor signaling pathway"/>
    <property type="evidence" value="ECO:0007669"/>
    <property type="project" value="TreeGrafter"/>
</dbReference>
<evidence type="ECO:0000256" key="9">
    <source>
        <dbReference type="ARBA" id="ARBA00023036"/>
    </source>
</evidence>
<keyword evidence="5" id="KW-0813">Transport</keyword>
<dbReference type="Proteomes" id="UP001177744">
    <property type="component" value="Unassembled WGS sequence"/>
</dbReference>
<dbReference type="Gene3D" id="2.100.10.50">
    <property type="match status" value="1"/>
</dbReference>
<dbReference type="PROSITE" id="PS51497">
    <property type="entry name" value="UMA"/>
    <property type="match status" value="1"/>
</dbReference>
<dbReference type="InterPro" id="IPR040335">
    <property type="entry name" value="MVB12A"/>
</dbReference>
<evidence type="ECO:0000256" key="8">
    <source>
        <dbReference type="ARBA" id="ARBA00022927"/>
    </source>
</evidence>
<dbReference type="GO" id="GO:0005829">
    <property type="term" value="C:cytosol"/>
    <property type="evidence" value="ECO:0007669"/>
    <property type="project" value="TreeGrafter"/>
</dbReference>
<dbReference type="InterPro" id="IPR023340">
    <property type="entry name" value="UMA"/>
</dbReference>
<evidence type="ECO:0000313" key="17">
    <source>
        <dbReference type="Proteomes" id="UP001177744"/>
    </source>
</evidence>
<feature type="domain" description="MABP" evidence="15">
    <location>
        <begin position="7"/>
        <end position="186"/>
    </location>
</feature>
<feature type="region of interest" description="Disordered" evidence="13">
    <location>
        <begin position="189"/>
        <end position="225"/>
    </location>
</feature>
<evidence type="ECO:0000256" key="11">
    <source>
        <dbReference type="ARBA" id="ARBA00033002"/>
    </source>
</evidence>
<evidence type="ECO:0000256" key="13">
    <source>
        <dbReference type="SAM" id="MobiDB-lite"/>
    </source>
</evidence>
<evidence type="ECO:0000256" key="7">
    <source>
        <dbReference type="ARBA" id="ARBA00022753"/>
    </source>
</evidence>
<evidence type="ECO:0000313" key="16">
    <source>
        <dbReference type="EMBL" id="KAK1342525.1"/>
    </source>
</evidence>
<dbReference type="GO" id="GO:0046755">
    <property type="term" value="P:viral budding"/>
    <property type="evidence" value="ECO:0007669"/>
    <property type="project" value="TreeGrafter"/>
</dbReference>
<evidence type="ECO:0000256" key="3">
    <source>
        <dbReference type="ARBA" id="ARBA00010432"/>
    </source>
</evidence>
<dbReference type="EMBL" id="JAULJE010000005">
    <property type="protein sequence ID" value="KAK1342525.1"/>
    <property type="molecule type" value="Genomic_DNA"/>
</dbReference>
<comment type="similarity">
    <text evidence="3">Belongs to the MVB12 family.</text>
</comment>
<evidence type="ECO:0000256" key="2">
    <source>
        <dbReference type="ARBA" id="ARBA00004633"/>
    </source>
</evidence>
<sequence>MDPGPDAVPLAGLAWSSASAPPPRGFSAISCTVEGAPASFGKSFAQKSGYFLCLSTLGGLEVRGAHLQEPRGPPTPPVHSRGPTPGAPSPLLGDSLCSPHSTPQNPQENVVADIQVLVDKSPLPPGFSPVCDPLDSKETPVYEVGAPGSCDTAVFDIRLSGKTKTVPGYLRIGDMGGFAIWCKKAKAPRPVPKPRALSRDMQGLSLDQPSQPRGGGGGGGAVRSDLGCPITTSKGGLPEGTLSRLSSRASTLRRSDSIYEASNLYGISAMDGVPFTLHPRFEGKSCGPLAFSAFADLTIKSLADIEEEYNYGFVVEKTAAARLPPSVS</sequence>
<dbReference type="InterPro" id="IPR023341">
    <property type="entry name" value="MABP"/>
</dbReference>
<comment type="subcellular location">
    <subcellularLocation>
        <location evidence="1">Cytoplasm</location>
    </subcellularLocation>
    <subcellularLocation>
        <location evidence="2">Late endosome membrane</location>
        <topology evidence="2">Peripheral membrane protein</topology>
    </subcellularLocation>
</comment>
<evidence type="ECO:0000256" key="5">
    <source>
        <dbReference type="ARBA" id="ARBA00022448"/>
    </source>
</evidence>
<keyword evidence="6" id="KW-0963">Cytoplasm</keyword>
<dbReference type="GO" id="GO:0019075">
    <property type="term" value="P:virus maturation"/>
    <property type="evidence" value="ECO:0007669"/>
    <property type="project" value="TreeGrafter"/>
</dbReference>
<protein>
    <recommendedName>
        <fullName evidence="4">Multivesicular body subunit 12A</fullName>
    </recommendedName>
    <alternativeName>
        <fullName evidence="12">ESCRT-I complex subunit MVB12A</fullName>
    </alternativeName>
    <alternativeName>
        <fullName evidence="11">Protein FAM125A</fullName>
    </alternativeName>
</protein>
<dbReference type="GO" id="GO:0000813">
    <property type="term" value="C:ESCRT I complex"/>
    <property type="evidence" value="ECO:0007669"/>
    <property type="project" value="InterPro"/>
</dbReference>
<evidence type="ECO:0000256" key="4">
    <source>
        <dbReference type="ARBA" id="ARBA00017653"/>
    </source>
</evidence>
<keyword evidence="8" id="KW-0653">Protein transport</keyword>
<name>A0AA40LR35_CNENI</name>
<proteinExistence type="inferred from homology"/>
<evidence type="ECO:0000256" key="12">
    <source>
        <dbReference type="ARBA" id="ARBA00033024"/>
    </source>
</evidence>
<keyword evidence="10" id="KW-0472">Membrane</keyword>
<keyword evidence="9" id="KW-0729">SH3-binding</keyword>
<keyword evidence="7" id="KW-0967">Endosome</keyword>
<reference evidence="16" key="1">
    <citation type="submission" date="2023-06" db="EMBL/GenBank/DDBJ databases">
        <title>Reference genome for the Northern bat (Eptesicus nilssonii), a most northern bat species.</title>
        <authorList>
            <person name="Laine V.N."/>
            <person name="Pulliainen A.T."/>
            <person name="Lilley T.M."/>
        </authorList>
    </citation>
    <scope>NUCLEOTIDE SEQUENCE</scope>
    <source>
        <strain evidence="16">BLF_Eptnil</strain>
        <tissue evidence="16">Kidney</tissue>
    </source>
</reference>
<dbReference type="Pfam" id="PF10240">
    <property type="entry name" value="DUF2464"/>
    <property type="match status" value="2"/>
</dbReference>
<dbReference type="GO" id="GO:0032510">
    <property type="term" value="P:endosome to lysosome transport via multivesicular body sorting pathway"/>
    <property type="evidence" value="ECO:0007669"/>
    <property type="project" value="TreeGrafter"/>
</dbReference>
<evidence type="ECO:0000256" key="1">
    <source>
        <dbReference type="ARBA" id="ARBA00004496"/>
    </source>
</evidence>
<evidence type="ECO:0000256" key="6">
    <source>
        <dbReference type="ARBA" id="ARBA00022490"/>
    </source>
</evidence>
<feature type="domain" description="UMA" evidence="14">
    <location>
        <begin position="270"/>
        <end position="320"/>
    </location>
</feature>
<dbReference type="PANTHER" id="PTHR31612:SF2">
    <property type="entry name" value="MULTIVESICULAR BODY SUBUNIT 12A"/>
    <property type="match status" value="1"/>
</dbReference>